<dbReference type="KEGG" id="euz:DVS28_a2568"/>
<evidence type="ECO:0000313" key="3">
    <source>
        <dbReference type="Proteomes" id="UP000264006"/>
    </source>
</evidence>
<dbReference type="OrthoDB" id="9822132at2"/>
<protein>
    <submittedName>
        <fullName evidence="2">Uncharacterized protein</fullName>
    </submittedName>
</protein>
<dbReference type="EMBL" id="CP031165">
    <property type="protein sequence ID" value="AXV07248.1"/>
    <property type="molecule type" value="Genomic_DNA"/>
</dbReference>
<organism evidence="2 3">
    <name type="scientific">Euzebya pacifica</name>
    <dbReference type="NCBI Taxonomy" id="1608957"/>
    <lineage>
        <taxon>Bacteria</taxon>
        <taxon>Bacillati</taxon>
        <taxon>Actinomycetota</taxon>
        <taxon>Nitriliruptoria</taxon>
        <taxon>Euzebyales</taxon>
    </lineage>
</organism>
<sequence length="244" mass="25352">MRPSAAAPALALLLATLVPGAVGADQEPCILVEGAETTDTADDVEACRTPVWFHEADTKVGNLAGQGYGIPSWDGNAPAASVTTGAGGGYFGTSAWQLTDEWDPTYTPAFEGSLDGAVDNLLIDLYLFPPQAMVENAAGQGGTSFRVDANLYVDGDLVAQHGDLTMDLEDAGDAVKKVQFAFVDLYDPAIGDGPHDLRLEVVGTGLASNGAVWVYDTTEVPSGIVFNATDAELDGVAGNPDWPF</sequence>
<evidence type="ECO:0000313" key="2">
    <source>
        <dbReference type="EMBL" id="AXV07248.1"/>
    </source>
</evidence>
<accession>A0A346XYF1</accession>
<evidence type="ECO:0000256" key="1">
    <source>
        <dbReference type="SAM" id="SignalP"/>
    </source>
</evidence>
<keyword evidence="1" id="KW-0732">Signal</keyword>
<proteinExistence type="predicted"/>
<reference evidence="2 3" key="1">
    <citation type="submission" date="2018-09" db="EMBL/GenBank/DDBJ databases">
        <title>Complete genome sequence of Euzebya sp. DY32-46 isolated from seawater of Pacific Ocean.</title>
        <authorList>
            <person name="Xu L."/>
            <person name="Wu Y.-H."/>
            <person name="Xu X.-W."/>
        </authorList>
    </citation>
    <scope>NUCLEOTIDE SEQUENCE [LARGE SCALE GENOMIC DNA]</scope>
    <source>
        <strain evidence="2 3">DY32-46</strain>
    </source>
</reference>
<name>A0A346XYF1_9ACTN</name>
<feature type="signal peptide" evidence="1">
    <location>
        <begin position="1"/>
        <end position="24"/>
    </location>
</feature>
<dbReference type="RefSeq" id="WP_114591766.1">
    <property type="nucleotide sequence ID" value="NZ_CP031165.1"/>
</dbReference>
<dbReference type="Proteomes" id="UP000264006">
    <property type="component" value="Chromosome"/>
</dbReference>
<feature type="chain" id="PRO_5016806520" evidence="1">
    <location>
        <begin position="25"/>
        <end position="244"/>
    </location>
</feature>
<dbReference type="AlphaFoldDB" id="A0A346XYF1"/>
<keyword evidence="3" id="KW-1185">Reference proteome</keyword>
<gene>
    <name evidence="2" type="ORF">DVS28_a2568</name>
</gene>